<evidence type="ECO:0008006" key="3">
    <source>
        <dbReference type="Google" id="ProtNLM"/>
    </source>
</evidence>
<keyword evidence="2" id="KW-1185">Reference proteome</keyword>
<evidence type="ECO:0000313" key="2">
    <source>
        <dbReference type="Proteomes" id="UP001341840"/>
    </source>
</evidence>
<dbReference type="EMBL" id="JASCZI010031358">
    <property type="protein sequence ID" value="MED6126598.1"/>
    <property type="molecule type" value="Genomic_DNA"/>
</dbReference>
<proteinExistence type="predicted"/>
<dbReference type="Proteomes" id="UP001341840">
    <property type="component" value="Unassembled WGS sequence"/>
</dbReference>
<reference evidence="1 2" key="1">
    <citation type="journal article" date="2023" name="Plants (Basel)">
        <title>Bridging the Gap: Combining Genomics and Transcriptomics Approaches to Understand Stylosanthes scabra, an Orphan Legume from the Brazilian Caatinga.</title>
        <authorList>
            <person name="Ferreira-Neto J.R.C."/>
            <person name="da Silva M.D."/>
            <person name="Binneck E."/>
            <person name="de Melo N.F."/>
            <person name="da Silva R.H."/>
            <person name="de Melo A.L.T.M."/>
            <person name="Pandolfi V."/>
            <person name="Bustamante F.O."/>
            <person name="Brasileiro-Vidal A.C."/>
            <person name="Benko-Iseppon A.M."/>
        </authorList>
    </citation>
    <scope>NUCLEOTIDE SEQUENCE [LARGE SCALE GENOMIC DNA]</scope>
    <source>
        <tissue evidence="1">Leaves</tissue>
    </source>
</reference>
<name>A0ABU6RR44_9FABA</name>
<comment type="caution">
    <text evidence="1">The sequence shown here is derived from an EMBL/GenBank/DDBJ whole genome shotgun (WGS) entry which is preliminary data.</text>
</comment>
<gene>
    <name evidence="1" type="ORF">PIB30_079969</name>
</gene>
<sequence length="279" mass="32518">MSEEEIKGRVGVDSYQVYGGYRIGMWSGWWHEIDEKITIFVDNLPKFQRYGGAMRAITRLNGKTWSGGELFVTMSKFNKRDANRQGDLTGKELPKFRQQWIEVRKSNQNDALEVVIPTMRNEKAVKAKKEICAGWYGEQRDRLNRSLLRVCVKPIEFRKVMNRLIDAWMGSGEIECRDVGPYRCLLIFSSPEIKDEAMNNEWILSVFDEVRPHWELFLSLSRRVWVEIMGLPVGLWCTETFNSLAKLWGKMIKMDDRTEESNSFTIKVLIRLFPMGEGA</sequence>
<protein>
    <recommendedName>
        <fullName evidence="3">DUF4283 domain-containing protein</fullName>
    </recommendedName>
</protein>
<evidence type="ECO:0000313" key="1">
    <source>
        <dbReference type="EMBL" id="MED6126598.1"/>
    </source>
</evidence>
<organism evidence="1 2">
    <name type="scientific">Stylosanthes scabra</name>
    <dbReference type="NCBI Taxonomy" id="79078"/>
    <lineage>
        <taxon>Eukaryota</taxon>
        <taxon>Viridiplantae</taxon>
        <taxon>Streptophyta</taxon>
        <taxon>Embryophyta</taxon>
        <taxon>Tracheophyta</taxon>
        <taxon>Spermatophyta</taxon>
        <taxon>Magnoliopsida</taxon>
        <taxon>eudicotyledons</taxon>
        <taxon>Gunneridae</taxon>
        <taxon>Pentapetalae</taxon>
        <taxon>rosids</taxon>
        <taxon>fabids</taxon>
        <taxon>Fabales</taxon>
        <taxon>Fabaceae</taxon>
        <taxon>Papilionoideae</taxon>
        <taxon>50 kb inversion clade</taxon>
        <taxon>dalbergioids sensu lato</taxon>
        <taxon>Dalbergieae</taxon>
        <taxon>Pterocarpus clade</taxon>
        <taxon>Stylosanthes</taxon>
    </lineage>
</organism>
<accession>A0ABU6RR44</accession>